<evidence type="ECO:0000313" key="2">
    <source>
        <dbReference type="Proteomes" id="UP000654913"/>
    </source>
</evidence>
<sequence>MSPGKKRRILFSYLIRILLPLLANEWFMNWKLARYKATKAKDDTVEFLRIFFEYIPDLGQKHLLKDVARCLGDEELRQLVERIEFGLLRPMLSPRPEIVKSIEKSICNKCLSRDGNRCVITGVPITARHLNKFGKSTEIQLSAAHIIPLDMAMDIKRGVLQHHPQSSDMDERYQHGKVWDNLQRYFRFRILDQQNSPSLPDIFEFEKEQNRMIMAVSIRREFEMFHFVLEATQTPNHYYFKGFSELPSYFMVFAPRDRIVKLRSYDSRYPLPSAILLSIHAAIGNILHQSSRGEKIEQLKEDLSRGRHGLAGAGSSKIEDIFSLSKLSSLISSDEG</sequence>
<dbReference type="Proteomes" id="UP000654913">
    <property type="component" value="Chromosome 5"/>
</dbReference>
<proteinExistence type="predicted"/>
<dbReference type="RefSeq" id="XP_041558189.1">
    <property type="nucleotide sequence ID" value="XM_041705733.1"/>
</dbReference>
<gene>
    <name evidence="1" type="ORF">APUU_50706A</name>
</gene>
<dbReference type="EMBL" id="AP024447">
    <property type="protein sequence ID" value="BCS25995.1"/>
    <property type="molecule type" value="Genomic_DNA"/>
</dbReference>
<dbReference type="KEGG" id="apuu:APUU_50706A"/>
<organism evidence="1 2">
    <name type="scientific">Aspergillus puulaauensis</name>
    <dbReference type="NCBI Taxonomy" id="1220207"/>
    <lineage>
        <taxon>Eukaryota</taxon>
        <taxon>Fungi</taxon>
        <taxon>Dikarya</taxon>
        <taxon>Ascomycota</taxon>
        <taxon>Pezizomycotina</taxon>
        <taxon>Eurotiomycetes</taxon>
        <taxon>Eurotiomycetidae</taxon>
        <taxon>Eurotiales</taxon>
        <taxon>Aspergillaceae</taxon>
        <taxon>Aspergillus</taxon>
    </lineage>
</organism>
<keyword evidence="2" id="KW-1185">Reference proteome</keyword>
<dbReference type="AlphaFoldDB" id="A0A7R7XQU6"/>
<protein>
    <recommendedName>
        <fullName evidence="3">HNH nuclease domain-containing protein</fullName>
    </recommendedName>
</protein>
<name>A0A7R7XQU6_9EURO</name>
<accession>A0A7R7XQU6</accession>
<dbReference type="OrthoDB" id="2104739at2759"/>
<evidence type="ECO:0000313" key="1">
    <source>
        <dbReference type="EMBL" id="BCS25995.1"/>
    </source>
</evidence>
<evidence type="ECO:0008006" key="3">
    <source>
        <dbReference type="Google" id="ProtNLM"/>
    </source>
</evidence>
<dbReference type="GeneID" id="64976000"/>
<reference evidence="1" key="2">
    <citation type="submission" date="2021-02" db="EMBL/GenBank/DDBJ databases">
        <title>Aspergillus puulaauensis MK2 genome sequence.</title>
        <authorList>
            <person name="Futagami T."/>
            <person name="Mori K."/>
            <person name="Kadooka C."/>
            <person name="Tanaka T."/>
        </authorList>
    </citation>
    <scope>NUCLEOTIDE SEQUENCE</scope>
    <source>
        <strain evidence="1">MK2</strain>
    </source>
</reference>
<reference evidence="1" key="1">
    <citation type="submission" date="2021-01" db="EMBL/GenBank/DDBJ databases">
        <authorList>
            <consortium name="Aspergillus puulaauensis MK2 genome sequencing consortium"/>
            <person name="Kazuki M."/>
            <person name="Futagami T."/>
        </authorList>
    </citation>
    <scope>NUCLEOTIDE SEQUENCE</scope>
    <source>
        <strain evidence="1">MK2</strain>
    </source>
</reference>